<dbReference type="PANTHER" id="PTHR43762:SF1">
    <property type="entry name" value="D-ARABINONO-1,4-LACTONE OXIDASE"/>
    <property type="match status" value="1"/>
</dbReference>
<dbReference type="InterPro" id="IPR016169">
    <property type="entry name" value="FAD-bd_PCMH_sub2"/>
</dbReference>
<dbReference type="InterPro" id="IPR016171">
    <property type="entry name" value="Vanillyl_alc_oxidase_C-sub2"/>
</dbReference>
<gene>
    <name evidence="3" type="ORF">METZ01_LOCUS222161</name>
</gene>
<dbReference type="InterPro" id="IPR006094">
    <property type="entry name" value="Oxid_FAD_bind_N"/>
</dbReference>
<dbReference type="GO" id="GO:0016020">
    <property type="term" value="C:membrane"/>
    <property type="evidence" value="ECO:0007669"/>
    <property type="project" value="InterPro"/>
</dbReference>
<dbReference type="EMBL" id="UINC01053142">
    <property type="protein sequence ID" value="SVB69307.1"/>
    <property type="molecule type" value="Genomic_DNA"/>
</dbReference>
<organism evidence="3">
    <name type="scientific">marine metagenome</name>
    <dbReference type="NCBI Taxonomy" id="408172"/>
    <lineage>
        <taxon>unclassified sequences</taxon>
        <taxon>metagenomes</taxon>
        <taxon>ecological metagenomes</taxon>
    </lineage>
</organism>
<proteinExistence type="predicted"/>
<dbReference type="InterPro" id="IPR016167">
    <property type="entry name" value="FAD-bd_PCMH_sub1"/>
</dbReference>
<dbReference type="InterPro" id="IPR007173">
    <property type="entry name" value="ALO_C"/>
</dbReference>
<evidence type="ECO:0000259" key="2">
    <source>
        <dbReference type="PROSITE" id="PS51387"/>
    </source>
</evidence>
<feature type="non-terminal residue" evidence="3">
    <location>
        <position position="1"/>
    </location>
</feature>
<dbReference type="Gene3D" id="1.10.45.10">
    <property type="entry name" value="Vanillyl-alcohol Oxidase, Chain A, domain 4"/>
    <property type="match status" value="1"/>
</dbReference>
<keyword evidence="1" id="KW-0560">Oxidoreductase</keyword>
<name>A0A382G428_9ZZZZ</name>
<dbReference type="InterPro" id="IPR010031">
    <property type="entry name" value="FAD_lactone_oxidase-like"/>
</dbReference>
<dbReference type="AlphaFoldDB" id="A0A382G428"/>
<sequence length="372" mass="41442">VRARAAKQVIRTYGTGHSFAPIVSTDGVILDTKSLRGIVNIDPVAKTVTAKAQTPIADLGAPLLDAGLALKNQGDIDTQTLIGAISTATHGSGLAFRSFAGEMVACQLIDGEGNLRQYSLAEHPDMFHGLQCAVGTMGIMTEVTMSVAPAYVLKESIEIMPIQELRERWEDLLATYRHFSFFWMPTDGSSVLYGLPVAKADDCYVKLYSETDEPPGSGGQEVGSRIDHSYKIYPAVFEPNFHEFEYFIPAEQGIEAFEAHRELMLSLLPDSIYPMELRFVGPEEAWMSPNYERANLVISVAGKPGTDYWDYLRACDQHLYGRDGRAHWGKLHFMTAERLAQQFPRYHDFKELRRSLDPDGVFLNPHLSDLFA</sequence>
<dbReference type="PANTHER" id="PTHR43762">
    <property type="entry name" value="L-GULONOLACTONE OXIDASE"/>
    <property type="match status" value="1"/>
</dbReference>
<dbReference type="Pfam" id="PF04030">
    <property type="entry name" value="ALO"/>
    <property type="match status" value="2"/>
</dbReference>
<dbReference type="Gene3D" id="3.30.70.2520">
    <property type="match status" value="1"/>
</dbReference>
<dbReference type="Pfam" id="PF01565">
    <property type="entry name" value="FAD_binding_4"/>
    <property type="match status" value="1"/>
</dbReference>
<reference evidence="3" key="1">
    <citation type="submission" date="2018-05" db="EMBL/GenBank/DDBJ databases">
        <authorList>
            <person name="Lanie J.A."/>
            <person name="Ng W.-L."/>
            <person name="Kazmierczak K.M."/>
            <person name="Andrzejewski T.M."/>
            <person name="Davidsen T.M."/>
            <person name="Wayne K.J."/>
            <person name="Tettelin H."/>
            <person name="Glass J.I."/>
            <person name="Rusch D."/>
            <person name="Podicherti R."/>
            <person name="Tsui H.-C.T."/>
            <person name="Winkler M.E."/>
        </authorList>
    </citation>
    <scope>NUCLEOTIDE SEQUENCE</scope>
</reference>
<dbReference type="Gene3D" id="3.30.43.10">
    <property type="entry name" value="Uridine Diphospho-n-acetylenolpyruvylglucosamine Reductase, domain 2"/>
    <property type="match status" value="1"/>
</dbReference>
<dbReference type="PIRSF" id="PIRSF000136">
    <property type="entry name" value="LGO_GLO"/>
    <property type="match status" value="1"/>
</dbReference>
<dbReference type="InterPro" id="IPR016166">
    <property type="entry name" value="FAD-bd_PCMH"/>
</dbReference>
<evidence type="ECO:0000256" key="1">
    <source>
        <dbReference type="ARBA" id="ARBA00023002"/>
    </source>
</evidence>
<dbReference type="Gene3D" id="3.30.465.10">
    <property type="match status" value="1"/>
</dbReference>
<dbReference type="PROSITE" id="PS51387">
    <property type="entry name" value="FAD_PCMH"/>
    <property type="match status" value="1"/>
</dbReference>
<evidence type="ECO:0000313" key="3">
    <source>
        <dbReference type="EMBL" id="SVB69307.1"/>
    </source>
</evidence>
<dbReference type="InterPro" id="IPR036318">
    <property type="entry name" value="FAD-bd_PCMH-like_sf"/>
</dbReference>
<dbReference type="SUPFAM" id="SSF56176">
    <property type="entry name" value="FAD-binding/transporter-associated domain-like"/>
    <property type="match status" value="1"/>
</dbReference>
<accession>A0A382G428</accession>
<dbReference type="GO" id="GO:0071949">
    <property type="term" value="F:FAD binding"/>
    <property type="evidence" value="ECO:0007669"/>
    <property type="project" value="InterPro"/>
</dbReference>
<protein>
    <recommendedName>
        <fullName evidence="2">FAD-binding PCMH-type domain-containing protein</fullName>
    </recommendedName>
</protein>
<dbReference type="GO" id="GO:0003885">
    <property type="term" value="F:D-arabinono-1,4-lactone oxidase activity"/>
    <property type="evidence" value="ECO:0007669"/>
    <property type="project" value="InterPro"/>
</dbReference>
<feature type="domain" description="FAD-binding PCMH-type" evidence="2">
    <location>
        <begin position="1"/>
        <end position="150"/>
    </location>
</feature>